<dbReference type="RefSeq" id="WP_380869611.1">
    <property type="nucleotide sequence ID" value="NZ_JBHUMA010000006.1"/>
</dbReference>
<dbReference type="EMBL" id="JBHUMA010000006">
    <property type="protein sequence ID" value="MFD2599485.1"/>
    <property type="molecule type" value="Genomic_DNA"/>
</dbReference>
<evidence type="ECO:0000313" key="2">
    <source>
        <dbReference type="Proteomes" id="UP001597393"/>
    </source>
</evidence>
<proteinExistence type="predicted"/>
<gene>
    <name evidence="1" type="ORF">ACFSQ3_11025</name>
</gene>
<accession>A0ABW5NKN6</accession>
<evidence type="ECO:0000313" key="1">
    <source>
        <dbReference type="EMBL" id="MFD2599485.1"/>
    </source>
</evidence>
<organism evidence="1 2">
    <name type="scientific">Sphingobacterium corticis</name>
    <dbReference type="NCBI Taxonomy" id="1812823"/>
    <lineage>
        <taxon>Bacteria</taxon>
        <taxon>Pseudomonadati</taxon>
        <taxon>Bacteroidota</taxon>
        <taxon>Sphingobacteriia</taxon>
        <taxon>Sphingobacteriales</taxon>
        <taxon>Sphingobacteriaceae</taxon>
        <taxon>Sphingobacterium</taxon>
    </lineage>
</organism>
<keyword evidence="2" id="KW-1185">Reference proteome</keyword>
<dbReference type="Proteomes" id="UP001597393">
    <property type="component" value="Unassembled WGS sequence"/>
</dbReference>
<name>A0ABW5NKN6_9SPHI</name>
<comment type="caution">
    <text evidence="1">The sequence shown here is derived from an EMBL/GenBank/DDBJ whole genome shotgun (WGS) entry which is preliminary data.</text>
</comment>
<reference evidence="2" key="1">
    <citation type="journal article" date="2019" name="Int. J. Syst. Evol. Microbiol.">
        <title>The Global Catalogue of Microorganisms (GCM) 10K type strain sequencing project: providing services to taxonomists for standard genome sequencing and annotation.</title>
        <authorList>
            <consortium name="The Broad Institute Genomics Platform"/>
            <consortium name="The Broad Institute Genome Sequencing Center for Infectious Disease"/>
            <person name="Wu L."/>
            <person name="Ma J."/>
        </authorList>
    </citation>
    <scope>NUCLEOTIDE SEQUENCE [LARGE SCALE GENOMIC DNA]</scope>
    <source>
        <strain evidence="2">KCTC 42248</strain>
    </source>
</reference>
<protein>
    <submittedName>
        <fullName evidence="1">Uncharacterized protein</fullName>
    </submittedName>
</protein>
<sequence length="317" mass="37157">MKGRAMQIQLAVNVKLVFLILMMFCRVDAFSQTIKAIRINSESFNSPNYTLTKYNLDMKPLYNLDLQVITYNIIFAENENNYERIVLVSILPDYDTGEQWGEVDTLKEKFQDVSLTDLQALFVSNVGYVNENMTNVERKYYNEYHVIVENNGKLYKSNNCLLELFDIKFVDPIIPSTYGQLNLKDSALKISEYLDFFSKYYPNYNPALSGYIDNSKKLNYREWWRFWKNYLSGTIRINNDIGYQFWTTSFDNSNHNLDFSRGVERLIYMPGKGIVAGSYDFYFKPLFETNGDGDVFNYLFFRNMVEEKVALASELAL</sequence>